<reference evidence="4" key="1">
    <citation type="submission" date="2021-02" db="EMBL/GenBank/DDBJ databases">
        <authorList>
            <person name="Dougan E. K."/>
            <person name="Rhodes N."/>
            <person name="Thang M."/>
            <person name="Chan C."/>
        </authorList>
    </citation>
    <scope>NUCLEOTIDE SEQUENCE</scope>
</reference>
<evidence type="ECO:0000259" key="3">
    <source>
        <dbReference type="PROSITE" id="PS50866"/>
    </source>
</evidence>
<sequence length="422" mass="46138">MAGPVEQEPSTGQIRWADPRVASGLEELRALPDVDEVLGVLDSELLAAAFLARYDFDVQRAFEAISHTASWRKQSGISEVRAKLLTEPTMSFSDFPHGPTVLKHFPQCEGGVAMDKRGLPYAIRCVGIADATGLFSIISEDEMMQFQTYLCEWRLLQLEKFAKETGELTGLLIVQDMFAPAGLLNAWRKHGSKTKIMRRLTGMMDEHYPGVMESVLLVNAPWALHAILRILTPLLPQRVVKKLQIVPMAQTPERLQQLIEVSCLPQFLGGSGADADFVPARAALDASGSGSELFIKAGQKEERSLDLQKGDVAAFGLSVANGLDIMFGCHFEKEEAVEEVLSARRLQEESGSSFAAPCDGKLVLTFDNSYSWVKPKEVHFELSKLPAEDEAQTPSEGLQEAATETPSDLASPSTPSEMDASG</sequence>
<dbReference type="InterPro" id="IPR036865">
    <property type="entry name" value="CRAL-TRIO_dom_sf"/>
</dbReference>
<dbReference type="CDD" id="cd00170">
    <property type="entry name" value="SEC14"/>
    <property type="match status" value="1"/>
</dbReference>
<dbReference type="PANTHER" id="PTHR23324">
    <property type="entry name" value="SEC14 RELATED PROTEIN"/>
    <property type="match status" value="1"/>
</dbReference>
<feature type="domain" description="CRAL-TRIO" evidence="2">
    <location>
        <begin position="97"/>
        <end position="276"/>
    </location>
</feature>
<dbReference type="InterPro" id="IPR036273">
    <property type="entry name" value="CRAL/TRIO_N_dom_sf"/>
</dbReference>
<proteinExistence type="predicted"/>
<feature type="compositionally biased region" description="Polar residues" evidence="1">
    <location>
        <begin position="392"/>
        <end position="416"/>
    </location>
</feature>
<dbReference type="SMART" id="SM00516">
    <property type="entry name" value="SEC14"/>
    <property type="match status" value="1"/>
</dbReference>
<dbReference type="PROSITE" id="PS50191">
    <property type="entry name" value="CRAL_TRIO"/>
    <property type="match status" value="1"/>
</dbReference>
<comment type="caution">
    <text evidence="4">The sequence shown here is derived from an EMBL/GenBank/DDBJ whole genome shotgun (WGS) entry which is preliminary data.</text>
</comment>
<dbReference type="Proteomes" id="UP000604046">
    <property type="component" value="Unassembled WGS sequence"/>
</dbReference>
<dbReference type="PANTHER" id="PTHR23324:SF83">
    <property type="entry name" value="SEC14-LIKE PROTEIN 2"/>
    <property type="match status" value="1"/>
</dbReference>
<evidence type="ECO:0000256" key="1">
    <source>
        <dbReference type="SAM" id="MobiDB-lite"/>
    </source>
</evidence>
<dbReference type="GO" id="GO:0005737">
    <property type="term" value="C:cytoplasm"/>
    <property type="evidence" value="ECO:0007669"/>
    <property type="project" value="TreeGrafter"/>
</dbReference>
<gene>
    <name evidence="4" type="primary">SFH8</name>
    <name evidence="4" type="ORF">SNAT2548_LOCUS10601</name>
</gene>
<dbReference type="EMBL" id="CAJNDS010000879">
    <property type="protein sequence ID" value="CAE7239168.1"/>
    <property type="molecule type" value="Genomic_DNA"/>
</dbReference>
<dbReference type="Gene3D" id="3.40.525.10">
    <property type="entry name" value="CRAL-TRIO lipid binding domain"/>
    <property type="match status" value="1"/>
</dbReference>
<evidence type="ECO:0000313" key="4">
    <source>
        <dbReference type="EMBL" id="CAE7239168.1"/>
    </source>
</evidence>
<dbReference type="SUPFAM" id="SSF101576">
    <property type="entry name" value="Supernatant protein factor (SPF), C-terminal domain"/>
    <property type="match status" value="1"/>
</dbReference>
<organism evidence="4 5">
    <name type="scientific">Symbiodinium natans</name>
    <dbReference type="NCBI Taxonomy" id="878477"/>
    <lineage>
        <taxon>Eukaryota</taxon>
        <taxon>Sar</taxon>
        <taxon>Alveolata</taxon>
        <taxon>Dinophyceae</taxon>
        <taxon>Suessiales</taxon>
        <taxon>Symbiodiniaceae</taxon>
        <taxon>Symbiodinium</taxon>
    </lineage>
</organism>
<protein>
    <submittedName>
        <fullName evidence="4">SFH8 protein</fullName>
    </submittedName>
</protein>
<dbReference type="SUPFAM" id="SSF46938">
    <property type="entry name" value="CRAL/TRIO N-terminal domain"/>
    <property type="match status" value="1"/>
</dbReference>
<evidence type="ECO:0000259" key="2">
    <source>
        <dbReference type="PROSITE" id="PS50191"/>
    </source>
</evidence>
<accession>A0A812L5C1</accession>
<dbReference type="InterPro" id="IPR051064">
    <property type="entry name" value="SEC14/CRAL-TRIO_domain"/>
</dbReference>
<feature type="domain" description="GOLD" evidence="3">
    <location>
        <begin position="300"/>
        <end position="384"/>
    </location>
</feature>
<feature type="region of interest" description="Disordered" evidence="1">
    <location>
        <begin position="384"/>
        <end position="422"/>
    </location>
</feature>
<dbReference type="InterPro" id="IPR009038">
    <property type="entry name" value="GOLD_dom"/>
</dbReference>
<dbReference type="PROSITE" id="PS50866">
    <property type="entry name" value="GOLD"/>
    <property type="match status" value="1"/>
</dbReference>
<name>A0A812L5C1_9DINO</name>
<dbReference type="InterPro" id="IPR001251">
    <property type="entry name" value="CRAL-TRIO_dom"/>
</dbReference>
<dbReference type="AlphaFoldDB" id="A0A812L5C1"/>
<dbReference type="SUPFAM" id="SSF52087">
    <property type="entry name" value="CRAL/TRIO domain"/>
    <property type="match status" value="1"/>
</dbReference>
<dbReference type="InterPro" id="IPR036598">
    <property type="entry name" value="GOLD_dom_sf"/>
</dbReference>
<dbReference type="OrthoDB" id="438988at2759"/>
<keyword evidence="5" id="KW-1185">Reference proteome</keyword>
<dbReference type="Gene3D" id="2.60.120.680">
    <property type="entry name" value="GOLD domain"/>
    <property type="match status" value="1"/>
</dbReference>
<evidence type="ECO:0000313" key="5">
    <source>
        <dbReference type="Proteomes" id="UP000604046"/>
    </source>
</evidence>
<dbReference type="Pfam" id="PF00650">
    <property type="entry name" value="CRAL_TRIO"/>
    <property type="match status" value="1"/>
</dbReference>